<reference evidence="6" key="1">
    <citation type="submission" date="2018-05" db="EMBL/GenBank/DDBJ databases">
        <authorList>
            <person name="Liu B.-T."/>
        </authorList>
    </citation>
    <scope>NUCLEOTIDE SEQUENCE [LARGE SCALE GENOMIC DNA]</scope>
    <source>
        <strain evidence="6">WD6-1</strain>
    </source>
</reference>
<keyword evidence="2" id="KW-0479">Metal-binding</keyword>
<dbReference type="InterPro" id="IPR052355">
    <property type="entry name" value="CENP-V-like"/>
</dbReference>
<proteinExistence type="inferred from homology"/>
<dbReference type="PANTHER" id="PTHR28620">
    <property type="entry name" value="CENTROMERE PROTEIN V"/>
    <property type="match status" value="1"/>
</dbReference>
<gene>
    <name evidence="5" type="ORF">DDZ18_12100</name>
</gene>
<dbReference type="RefSeq" id="WP_109253662.1">
    <property type="nucleotide sequence ID" value="NZ_QEXV01000006.1"/>
</dbReference>
<dbReference type="Pfam" id="PF04828">
    <property type="entry name" value="GFA"/>
    <property type="match status" value="1"/>
</dbReference>
<evidence type="ECO:0000256" key="2">
    <source>
        <dbReference type="ARBA" id="ARBA00022723"/>
    </source>
</evidence>
<dbReference type="PROSITE" id="PS51891">
    <property type="entry name" value="CENP_V_GFA"/>
    <property type="match status" value="1"/>
</dbReference>
<name>A0A2U2BR65_9PROT</name>
<protein>
    <submittedName>
        <fullName evidence="5">Aldehyde-activating protein</fullName>
    </submittedName>
</protein>
<dbReference type="EMBL" id="QEXV01000006">
    <property type="protein sequence ID" value="PWE16507.1"/>
    <property type="molecule type" value="Genomic_DNA"/>
</dbReference>
<dbReference type="SUPFAM" id="SSF51316">
    <property type="entry name" value="Mss4-like"/>
    <property type="match status" value="1"/>
</dbReference>
<dbReference type="GO" id="GO:0016846">
    <property type="term" value="F:carbon-sulfur lyase activity"/>
    <property type="evidence" value="ECO:0007669"/>
    <property type="project" value="InterPro"/>
</dbReference>
<dbReference type="GO" id="GO:0046872">
    <property type="term" value="F:metal ion binding"/>
    <property type="evidence" value="ECO:0007669"/>
    <property type="project" value="UniProtKB-KW"/>
</dbReference>
<sequence length="119" mass="12929">MLVGSCACGAVSWTLRAPPDWLTRCTCSYCRRAGALWAHADSADVATDYAPDAVVRYARGDRTLAFVSCARCGCTTHWESLEPADHPRMAVNALMAEPDAIAGLRIRTFDGAESWSFLD</sequence>
<keyword evidence="6" id="KW-1185">Reference proteome</keyword>
<comment type="similarity">
    <text evidence="1">Belongs to the Gfa family.</text>
</comment>
<dbReference type="AlphaFoldDB" id="A0A2U2BR65"/>
<evidence type="ECO:0000313" key="5">
    <source>
        <dbReference type="EMBL" id="PWE16507.1"/>
    </source>
</evidence>
<dbReference type="InterPro" id="IPR006913">
    <property type="entry name" value="CENP-V/GFA"/>
</dbReference>
<evidence type="ECO:0000313" key="6">
    <source>
        <dbReference type="Proteomes" id="UP000245168"/>
    </source>
</evidence>
<dbReference type="Proteomes" id="UP000245168">
    <property type="component" value="Unassembled WGS sequence"/>
</dbReference>
<dbReference type="PANTHER" id="PTHR28620:SF1">
    <property type="entry name" value="CENP-V_GFA DOMAIN-CONTAINING PROTEIN"/>
    <property type="match status" value="1"/>
</dbReference>
<evidence type="ECO:0000256" key="1">
    <source>
        <dbReference type="ARBA" id="ARBA00005495"/>
    </source>
</evidence>
<organism evidence="5 6">
    <name type="scientific">Marinicauda salina</name>
    <dbReference type="NCBI Taxonomy" id="2135793"/>
    <lineage>
        <taxon>Bacteria</taxon>
        <taxon>Pseudomonadati</taxon>
        <taxon>Pseudomonadota</taxon>
        <taxon>Alphaproteobacteria</taxon>
        <taxon>Maricaulales</taxon>
        <taxon>Maricaulaceae</taxon>
        <taxon>Marinicauda</taxon>
    </lineage>
</organism>
<feature type="domain" description="CENP-V/GFA" evidence="4">
    <location>
        <begin position="2"/>
        <end position="116"/>
    </location>
</feature>
<evidence type="ECO:0000259" key="4">
    <source>
        <dbReference type="PROSITE" id="PS51891"/>
    </source>
</evidence>
<dbReference type="OrthoDB" id="9807246at2"/>
<dbReference type="InterPro" id="IPR011057">
    <property type="entry name" value="Mss4-like_sf"/>
</dbReference>
<accession>A0A2U2BR65</accession>
<dbReference type="Gene3D" id="2.170.150.70">
    <property type="match status" value="1"/>
</dbReference>
<evidence type="ECO:0000256" key="3">
    <source>
        <dbReference type="ARBA" id="ARBA00022833"/>
    </source>
</evidence>
<keyword evidence="3" id="KW-0862">Zinc</keyword>
<comment type="caution">
    <text evidence="5">The sequence shown here is derived from an EMBL/GenBank/DDBJ whole genome shotgun (WGS) entry which is preliminary data.</text>
</comment>